<keyword evidence="5 6" id="KW-0472">Membrane</keyword>
<proteinExistence type="predicted"/>
<feature type="transmembrane region" description="Helical" evidence="6">
    <location>
        <begin position="358"/>
        <end position="375"/>
    </location>
</feature>
<evidence type="ECO:0000256" key="6">
    <source>
        <dbReference type="SAM" id="Phobius"/>
    </source>
</evidence>
<dbReference type="PANTHER" id="PTHR43243">
    <property type="entry name" value="INNER MEMBRANE TRANSPORTER YGJI-RELATED"/>
    <property type="match status" value="1"/>
</dbReference>
<feature type="transmembrane region" description="Helical" evidence="6">
    <location>
        <begin position="412"/>
        <end position="432"/>
    </location>
</feature>
<feature type="transmembrane region" description="Helical" evidence="6">
    <location>
        <begin position="188"/>
        <end position="210"/>
    </location>
</feature>
<sequence length="477" mass="51261">MAANNSVFRTRDLNKLLAETRGKKALKKVLGPLELMMLGIGAIVGTGIFVLTGTAAANYAGPALILSFIFSGVTCCFAALCYSELAAMIPVAGSAYTFGYVGLGEIWAWMIGWDLLMEYMVAVSAVAVGWSGYIVALIESAGGKLPAAIINPPGLKGGMINLPCILILFVILLFLIRGMTQTAKLNDILVVIKLSVVILFIVVGAAHIKPVNWHPFFPYGVSGVFKGAAIVFFAYIGFDAVSSAAEEVKNPQKDLPIGIIGSLLVCTVLYIFVAAVLTGVLPYYTYKNTAAPVAFALQKIGITWGSAAVSVGAICGLTSVLLVMSYGSTRILFSLSRDGLLPQAFSDVHPKYGTPVKSTIIVGIIVMLLSGFVSLDRLATLTNIGTLFAFIIVSASVIVLRKRRPEYKRPFRCPWVPFVPIMSMILCCWLVVDLPVFTKKVFVIWLAIGLVIYFAYSRRHSVMNGEEEETPSPTDGN</sequence>
<feature type="transmembrane region" description="Helical" evidence="6">
    <location>
        <begin position="304"/>
        <end position="327"/>
    </location>
</feature>
<organism evidence="7 8">
    <name type="scientific">Clostridium lapidicellarium</name>
    <dbReference type="NCBI Taxonomy" id="3240931"/>
    <lineage>
        <taxon>Bacteria</taxon>
        <taxon>Bacillati</taxon>
        <taxon>Bacillota</taxon>
        <taxon>Clostridia</taxon>
        <taxon>Eubacteriales</taxon>
        <taxon>Clostridiaceae</taxon>
        <taxon>Clostridium</taxon>
    </lineage>
</organism>
<evidence type="ECO:0000313" key="7">
    <source>
        <dbReference type="EMBL" id="MEY8762909.1"/>
    </source>
</evidence>
<dbReference type="InterPro" id="IPR002293">
    <property type="entry name" value="AA/rel_permease1"/>
</dbReference>
<feature type="transmembrane region" description="Helical" evidence="6">
    <location>
        <begin position="63"/>
        <end position="80"/>
    </location>
</feature>
<comment type="subcellular location">
    <subcellularLocation>
        <location evidence="1">Membrane</location>
        <topology evidence="1">Multi-pass membrane protein</topology>
    </subcellularLocation>
</comment>
<feature type="transmembrane region" description="Helical" evidence="6">
    <location>
        <begin position="119"/>
        <end position="138"/>
    </location>
</feature>
<dbReference type="PIRSF" id="PIRSF006060">
    <property type="entry name" value="AA_transporter"/>
    <property type="match status" value="1"/>
</dbReference>
<keyword evidence="2" id="KW-0813">Transport</keyword>
<dbReference type="Pfam" id="PF13520">
    <property type="entry name" value="AA_permease_2"/>
    <property type="match status" value="1"/>
</dbReference>
<evidence type="ECO:0000256" key="4">
    <source>
        <dbReference type="ARBA" id="ARBA00022989"/>
    </source>
</evidence>
<dbReference type="Proteomes" id="UP001565220">
    <property type="component" value="Unassembled WGS sequence"/>
</dbReference>
<evidence type="ECO:0000256" key="5">
    <source>
        <dbReference type="ARBA" id="ARBA00023136"/>
    </source>
</evidence>
<evidence type="ECO:0000313" key="8">
    <source>
        <dbReference type="Proteomes" id="UP001565220"/>
    </source>
</evidence>
<keyword evidence="8" id="KW-1185">Reference proteome</keyword>
<feature type="transmembrane region" description="Helical" evidence="6">
    <location>
        <begin position="35"/>
        <end position="56"/>
    </location>
</feature>
<keyword evidence="4 6" id="KW-1133">Transmembrane helix</keyword>
<accession>A0ABV4DUH9</accession>
<dbReference type="EMBL" id="JBGFFE010000004">
    <property type="protein sequence ID" value="MEY8762909.1"/>
    <property type="molecule type" value="Genomic_DNA"/>
</dbReference>
<dbReference type="RefSeq" id="WP_294182415.1">
    <property type="nucleotide sequence ID" value="NZ_JBGFFE010000004.1"/>
</dbReference>
<feature type="transmembrane region" description="Helical" evidence="6">
    <location>
        <begin position="259"/>
        <end position="284"/>
    </location>
</feature>
<gene>
    <name evidence="7" type="ORF">AB8S09_04500</name>
</gene>
<comment type="caution">
    <text evidence="7">The sequence shown here is derived from an EMBL/GenBank/DDBJ whole genome shotgun (WGS) entry which is preliminary data.</text>
</comment>
<feature type="transmembrane region" description="Helical" evidence="6">
    <location>
        <begin position="381"/>
        <end position="400"/>
    </location>
</feature>
<dbReference type="PANTHER" id="PTHR43243:SF4">
    <property type="entry name" value="CATIONIC AMINO ACID TRANSPORTER 4"/>
    <property type="match status" value="1"/>
</dbReference>
<evidence type="ECO:0000256" key="2">
    <source>
        <dbReference type="ARBA" id="ARBA00022448"/>
    </source>
</evidence>
<protein>
    <submittedName>
        <fullName evidence="7">Amino acid permease</fullName>
    </submittedName>
</protein>
<keyword evidence="3 6" id="KW-0812">Transmembrane</keyword>
<evidence type="ECO:0000256" key="3">
    <source>
        <dbReference type="ARBA" id="ARBA00022692"/>
    </source>
</evidence>
<feature type="transmembrane region" description="Helical" evidence="6">
    <location>
        <begin position="86"/>
        <end position="107"/>
    </location>
</feature>
<dbReference type="Gene3D" id="1.20.1740.10">
    <property type="entry name" value="Amino acid/polyamine transporter I"/>
    <property type="match status" value="1"/>
</dbReference>
<reference evidence="7 8" key="1">
    <citation type="submission" date="2024-08" db="EMBL/GenBank/DDBJ databases">
        <title>Clostridium lapicellarii sp. nov., and Clostridium renhuaiense sp. nov., two species isolated from the mud in a fermentation cellar used for producing sauce-flavour Chinese liquors.</title>
        <authorList>
            <person name="Yang F."/>
            <person name="Wang H."/>
            <person name="Chen L.Q."/>
            <person name="Zhou N."/>
            <person name="Lu J.J."/>
            <person name="Pu X.X."/>
            <person name="Wan B."/>
            <person name="Wang L."/>
            <person name="Liu S.J."/>
        </authorList>
    </citation>
    <scope>NUCLEOTIDE SEQUENCE [LARGE SCALE GENOMIC DNA]</scope>
    <source>
        <strain evidence="7 8">MT-113</strain>
    </source>
</reference>
<evidence type="ECO:0000256" key="1">
    <source>
        <dbReference type="ARBA" id="ARBA00004141"/>
    </source>
</evidence>
<feature type="transmembrane region" description="Helical" evidence="6">
    <location>
        <begin position="216"/>
        <end position="238"/>
    </location>
</feature>
<name>A0ABV4DUH9_9CLOT</name>
<feature type="transmembrane region" description="Helical" evidence="6">
    <location>
        <begin position="438"/>
        <end position="456"/>
    </location>
</feature>
<feature type="transmembrane region" description="Helical" evidence="6">
    <location>
        <begin position="158"/>
        <end position="176"/>
    </location>
</feature>